<sequence length="152" mass="18172">MIEEFISKLTGKYNNLKQAQSSPRDHSHVHILWTNLREGGRMTIKQWYEHDGESNPYRARCHKVLQKDDYIVVENWGTDWTHSPAFDMKFTLIDTFYKGELIYPDPIIRETTLKSFVEFDGYTYRSMDQGWKDDKLEWGSLSYYELQKEIGF</sequence>
<reference evidence="1" key="1">
    <citation type="submission" date="2019-04" db="EMBL/GenBank/DDBJ databases">
        <title>Genomic and proteomic characterization of cyanophage S-SCSM1 provides new insights into understanding the viral gene diversity and phage-host interactions.</title>
        <authorList>
            <person name="Wang Q."/>
            <person name="Xu Y."/>
            <person name="Jiao N."/>
            <person name="Zhang R."/>
        </authorList>
    </citation>
    <scope>NUCLEOTIDE SEQUENCE [LARGE SCALE GENOMIC DNA]</scope>
</reference>
<evidence type="ECO:0000313" key="2">
    <source>
        <dbReference type="Proteomes" id="UP000515683"/>
    </source>
</evidence>
<evidence type="ECO:0000313" key="1">
    <source>
        <dbReference type="EMBL" id="QFG06486.1"/>
    </source>
</evidence>
<gene>
    <name evidence="1" type="ORF">SSCSM1_222</name>
</gene>
<dbReference type="GO" id="GO:0016829">
    <property type="term" value="F:lyase activity"/>
    <property type="evidence" value="ECO:0007669"/>
    <property type="project" value="InterPro"/>
</dbReference>
<keyword evidence="2" id="KW-1185">Reference proteome</keyword>
<dbReference type="InterPro" id="IPR010404">
    <property type="entry name" value="CpcT/CpeT"/>
</dbReference>
<organism evidence="1 2">
    <name type="scientific">Synechococcus phage S-SCSM1</name>
    <dbReference type="NCBI Taxonomy" id="2588487"/>
    <lineage>
        <taxon>Viruses</taxon>
        <taxon>Duplodnaviria</taxon>
        <taxon>Heunggongvirae</taxon>
        <taxon>Uroviricota</taxon>
        <taxon>Caudoviricetes</taxon>
        <taxon>Pantevenvirales</taxon>
        <taxon>Kyanoviridae</taxon>
        <taxon>Zhoulongquanvirus</taxon>
        <taxon>Zhoulongquanvirus esscess</taxon>
    </lineage>
</organism>
<proteinExistence type="predicted"/>
<dbReference type="Gene3D" id="2.40.128.590">
    <property type="entry name" value="CpcT/CpeT domain"/>
    <property type="match status" value="1"/>
</dbReference>
<accession>A0A6M2ZIU3</accession>
<dbReference type="InterPro" id="IPR038672">
    <property type="entry name" value="CpcT/CpeT_sf"/>
</dbReference>
<protein>
    <submittedName>
        <fullName evidence="1">T-type phycobiliprotein lyase</fullName>
    </submittedName>
</protein>
<name>A0A6M2ZIU3_9CAUD</name>
<dbReference type="Proteomes" id="UP000515683">
    <property type="component" value="Segment"/>
</dbReference>
<keyword evidence="1" id="KW-0456">Lyase</keyword>
<dbReference type="EMBL" id="MK867354">
    <property type="protein sequence ID" value="QFG06486.1"/>
    <property type="molecule type" value="Genomic_DNA"/>
</dbReference>
<dbReference type="Pfam" id="PF06206">
    <property type="entry name" value="CpeT"/>
    <property type="match status" value="1"/>
</dbReference>